<dbReference type="CDD" id="cd16917">
    <property type="entry name" value="HATPase_UhpB-NarQ-NarX-like"/>
    <property type="match status" value="1"/>
</dbReference>
<sequence length="363" mass="40857">MIKRLKVNVIDLSSLVYLIFAVIPLFTFDLKGSYWMYVIIFIIFTISYTALAIFTEVLSTKMIYTFLILHYIGITYFVYSVGPATSLFFFFSSFILPYVLKVKMKSIAFLIFIVVMLINFILIYVTDPLSLGFIAVMHIAILLITVGNFKQSETIKMKNALEEKNKHINVLIAEQERNRIGQDLHDTLGHVFASLSIKSELAIKLIDSDSEKAKLQMIEVNNISKESLNKVRSIVNDLKIQSFEEEVASMETLLKNANLNFEFFNAELAKGISPAKQAILAMILREAINNVLKHAHATSVTGSLTETQNDITLTIIDNGIGMDDLKEHDLKSIKERVALMNGSIEIQSNHGLCISIKISRGDA</sequence>
<reference evidence="8 9" key="1">
    <citation type="submission" date="2018-06" db="EMBL/GenBank/DDBJ databases">
        <authorList>
            <consortium name="Pathogen Informatics"/>
            <person name="Doyle S."/>
        </authorList>
    </citation>
    <scope>NUCLEOTIDE SEQUENCE [LARGE SCALE GENOMIC DNA]</scope>
    <source>
        <strain evidence="8 9">NCTC7688</strain>
    </source>
</reference>
<keyword evidence="3 8" id="KW-0808">Transferase</keyword>
<dbReference type="Pfam" id="PF02518">
    <property type="entry name" value="HATPase_c"/>
    <property type="match status" value="1"/>
</dbReference>
<evidence type="ECO:0000313" key="8">
    <source>
        <dbReference type="EMBL" id="SUM83154.1"/>
    </source>
</evidence>
<evidence type="ECO:0000256" key="2">
    <source>
        <dbReference type="ARBA" id="ARBA00012438"/>
    </source>
</evidence>
<evidence type="ECO:0000256" key="6">
    <source>
        <dbReference type="SAM" id="Phobius"/>
    </source>
</evidence>
<dbReference type="Gene3D" id="1.20.5.1930">
    <property type="match status" value="1"/>
</dbReference>
<dbReference type="Gene3D" id="3.30.565.10">
    <property type="entry name" value="Histidine kinase-like ATPase, C-terminal domain"/>
    <property type="match status" value="1"/>
</dbReference>
<keyword evidence="6" id="KW-0472">Membrane</keyword>
<name>A0A380HM26_STASA</name>
<dbReference type="InterPro" id="IPR050482">
    <property type="entry name" value="Sensor_HK_TwoCompSys"/>
</dbReference>
<dbReference type="EC" id="2.7.13.3" evidence="2"/>
<evidence type="ECO:0000313" key="9">
    <source>
        <dbReference type="Proteomes" id="UP000254707"/>
    </source>
</evidence>
<keyword evidence="4 8" id="KW-0418">Kinase</keyword>
<evidence type="ECO:0000256" key="1">
    <source>
        <dbReference type="ARBA" id="ARBA00000085"/>
    </source>
</evidence>
<keyword evidence="6" id="KW-1133">Transmembrane helix</keyword>
<evidence type="ECO:0000259" key="7">
    <source>
        <dbReference type="SMART" id="SM00387"/>
    </source>
</evidence>
<dbReference type="EMBL" id="UHED01000001">
    <property type="protein sequence ID" value="SUM83154.1"/>
    <property type="molecule type" value="Genomic_DNA"/>
</dbReference>
<gene>
    <name evidence="8" type="primary">desK</name>
    <name evidence="8" type="ORF">NCTC7688_01727</name>
</gene>
<accession>A0A380HM26</accession>
<dbReference type="GO" id="GO:0000155">
    <property type="term" value="F:phosphorelay sensor kinase activity"/>
    <property type="evidence" value="ECO:0007669"/>
    <property type="project" value="InterPro"/>
</dbReference>
<dbReference type="InterPro" id="IPR036890">
    <property type="entry name" value="HATPase_C_sf"/>
</dbReference>
<feature type="transmembrane region" description="Helical" evidence="6">
    <location>
        <begin position="62"/>
        <end position="78"/>
    </location>
</feature>
<feature type="domain" description="Histidine kinase/HSP90-like ATPase" evidence="7">
    <location>
        <begin position="275"/>
        <end position="362"/>
    </location>
</feature>
<evidence type="ECO:0000256" key="5">
    <source>
        <dbReference type="ARBA" id="ARBA00023012"/>
    </source>
</evidence>
<feature type="transmembrane region" description="Helical" evidence="6">
    <location>
        <begin position="131"/>
        <end position="149"/>
    </location>
</feature>
<comment type="catalytic activity">
    <reaction evidence="1">
        <text>ATP + protein L-histidine = ADP + protein N-phospho-L-histidine.</text>
        <dbReference type="EC" id="2.7.13.3"/>
    </reaction>
</comment>
<dbReference type="PANTHER" id="PTHR24421">
    <property type="entry name" value="NITRATE/NITRITE SENSOR PROTEIN NARX-RELATED"/>
    <property type="match status" value="1"/>
</dbReference>
<evidence type="ECO:0000256" key="4">
    <source>
        <dbReference type="ARBA" id="ARBA00022777"/>
    </source>
</evidence>
<dbReference type="InterPro" id="IPR011712">
    <property type="entry name" value="Sig_transdc_His_kin_sub3_dim/P"/>
</dbReference>
<dbReference type="Proteomes" id="UP000254707">
    <property type="component" value="Unassembled WGS sequence"/>
</dbReference>
<dbReference type="GO" id="GO:0046983">
    <property type="term" value="F:protein dimerization activity"/>
    <property type="evidence" value="ECO:0007669"/>
    <property type="project" value="InterPro"/>
</dbReference>
<keyword evidence="6" id="KW-0812">Transmembrane</keyword>
<dbReference type="Pfam" id="PF07730">
    <property type="entry name" value="HisKA_3"/>
    <property type="match status" value="1"/>
</dbReference>
<dbReference type="SMART" id="SM00387">
    <property type="entry name" value="HATPase_c"/>
    <property type="match status" value="1"/>
</dbReference>
<keyword evidence="5" id="KW-0902">Two-component regulatory system</keyword>
<dbReference type="InterPro" id="IPR003594">
    <property type="entry name" value="HATPase_dom"/>
</dbReference>
<feature type="transmembrane region" description="Helical" evidence="6">
    <location>
        <begin position="7"/>
        <end position="28"/>
    </location>
</feature>
<proteinExistence type="predicted"/>
<dbReference type="SUPFAM" id="SSF55874">
    <property type="entry name" value="ATPase domain of HSP90 chaperone/DNA topoisomerase II/histidine kinase"/>
    <property type="match status" value="1"/>
</dbReference>
<feature type="transmembrane region" description="Helical" evidence="6">
    <location>
        <begin position="84"/>
        <end position="100"/>
    </location>
</feature>
<dbReference type="AlphaFoldDB" id="A0A380HM26"/>
<feature type="transmembrane region" description="Helical" evidence="6">
    <location>
        <begin position="107"/>
        <end position="125"/>
    </location>
</feature>
<dbReference type="RefSeq" id="WP_002483405.1">
    <property type="nucleotide sequence ID" value="NZ_JADICE010000001.1"/>
</dbReference>
<dbReference type="PANTHER" id="PTHR24421:SF63">
    <property type="entry name" value="SENSOR HISTIDINE KINASE DESK"/>
    <property type="match status" value="1"/>
</dbReference>
<organism evidence="8 9">
    <name type="scientific">Staphylococcus saprophyticus</name>
    <dbReference type="NCBI Taxonomy" id="29385"/>
    <lineage>
        <taxon>Bacteria</taxon>
        <taxon>Bacillati</taxon>
        <taxon>Bacillota</taxon>
        <taxon>Bacilli</taxon>
        <taxon>Bacillales</taxon>
        <taxon>Staphylococcaceae</taxon>
        <taxon>Staphylococcus</taxon>
    </lineage>
</organism>
<protein>
    <recommendedName>
        <fullName evidence="2">histidine kinase</fullName>
        <ecNumber evidence="2">2.7.13.3</ecNumber>
    </recommendedName>
</protein>
<evidence type="ECO:0000256" key="3">
    <source>
        <dbReference type="ARBA" id="ARBA00022679"/>
    </source>
</evidence>
<dbReference type="GO" id="GO:0016020">
    <property type="term" value="C:membrane"/>
    <property type="evidence" value="ECO:0007669"/>
    <property type="project" value="InterPro"/>
</dbReference>
<feature type="transmembrane region" description="Helical" evidence="6">
    <location>
        <begin position="34"/>
        <end position="55"/>
    </location>
</feature>